<proteinExistence type="predicted"/>
<dbReference type="OrthoDB" id="9809338at2"/>
<reference evidence="5 6" key="2">
    <citation type="submission" date="2014-09" db="EMBL/GenBank/DDBJ databases">
        <authorList>
            <consortium name="NBRP consortium"/>
            <person name="Sawabe T."/>
            <person name="Meirelles P."/>
            <person name="Nakanishi M."/>
            <person name="Sayaka M."/>
            <person name="Hattori M."/>
            <person name="Ohkuma M."/>
        </authorList>
    </citation>
    <scope>NUCLEOTIDE SEQUENCE [LARGE SCALE GENOMIC DNA]</scope>
    <source>
        <strain evidence="6">JCM19235</strain>
    </source>
</reference>
<accession>A0A090RMU7</accession>
<dbReference type="PANTHER" id="PTHR43280:SF28">
    <property type="entry name" value="HTH-TYPE TRANSCRIPTIONAL ACTIVATOR RHAS"/>
    <property type="match status" value="1"/>
</dbReference>
<dbReference type="InterPro" id="IPR018062">
    <property type="entry name" value="HTH_AraC-typ_CS"/>
</dbReference>
<dbReference type="SMART" id="SM00342">
    <property type="entry name" value="HTH_ARAC"/>
    <property type="match status" value="1"/>
</dbReference>
<dbReference type="AlphaFoldDB" id="A0A090RMU7"/>
<dbReference type="InterPro" id="IPR020449">
    <property type="entry name" value="Tscrpt_reg_AraC-type_HTH"/>
</dbReference>
<keyword evidence="1" id="KW-0805">Transcription regulation</keyword>
<dbReference type="PROSITE" id="PS01124">
    <property type="entry name" value="HTH_ARAC_FAMILY_2"/>
    <property type="match status" value="1"/>
</dbReference>
<dbReference type="GO" id="GO:0003700">
    <property type="term" value="F:DNA-binding transcription factor activity"/>
    <property type="evidence" value="ECO:0007669"/>
    <property type="project" value="InterPro"/>
</dbReference>
<keyword evidence="3" id="KW-0804">Transcription</keyword>
<reference evidence="5 6" key="1">
    <citation type="submission" date="2014-09" db="EMBL/GenBank/DDBJ databases">
        <title>Vibrio maritimus JCM 19235. (C45) whole genome shotgun sequence.</title>
        <authorList>
            <person name="Sawabe T."/>
            <person name="Meirelles P."/>
            <person name="Nakanishi M."/>
            <person name="Sayaka M."/>
            <person name="Hattori M."/>
            <person name="Ohkuma M."/>
        </authorList>
    </citation>
    <scope>NUCLEOTIDE SEQUENCE [LARGE SCALE GENOMIC DNA]</scope>
    <source>
        <strain evidence="6">JCM19235</strain>
    </source>
</reference>
<dbReference type="InterPro" id="IPR018060">
    <property type="entry name" value="HTH_AraC"/>
</dbReference>
<dbReference type="Pfam" id="PF12833">
    <property type="entry name" value="HTH_18"/>
    <property type="match status" value="1"/>
</dbReference>
<evidence type="ECO:0000313" key="6">
    <source>
        <dbReference type="Proteomes" id="UP000029228"/>
    </source>
</evidence>
<keyword evidence="6" id="KW-1185">Reference proteome</keyword>
<dbReference type="Gene3D" id="1.10.10.60">
    <property type="entry name" value="Homeodomain-like"/>
    <property type="match status" value="2"/>
</dbReference>
<evidence type="ECO:0000259" key="4">
    <source>
        <dbReference type="PROSITE" id="PS01124"/>
    </source>
</evidence>
<dbReference type="PANTHER" id="PTHR43280">
    <property type="entry name" value="ARAC-FAMILY TRANSCRIPTIONAL REGULATOR"/>
    <property type="match status" value="1"/>
</dbReference>
<dbReference type="GO" id="GO:0043565">
    <property type="term" value="F:sequence-specific DNA binding"/>
    <property type="evidence" value="ECO:0007669"/>
    <property type="project" value="InterPro"/>
</dbReference>
<sequence length="134" mass="15946">MINNKKTFYEQEIERLYQENPIPAQKYILIRQSKAFMEQHHSENIELNDLAKAAFMSRFHYVRVFKQLYGVTPRSYLRDLRINKAKLLLQQGLSITETCYSVGYESLATFSNTFRKCTGQSPKHYQDFHKEKNI</sequence>
<dbReference type="InterPro" id="IPR009057">
    <property type="entry name" value="Homeodomain-like_sf"/>
</dbReference>
<evidence type="ECO:0000256" key="2">
    <source>
        <dbReference type="ARBA" id="ARBA00023125"/>
    </source>
</evidence>
<feature type="domain" description="HTH araC/xylS-type" evidence="4">
    <location>
        <begin position="31"/>
        <end position="128"/>
    </location>
</feature>
<dbReference type="PRINTS" id="PR00032">
    <property type="entry name" value="HTHARAC"/>
</dbReference>
<name>A0A090RMU7_9VIBR</name>
<dbReference type="EMBL" id="BBMR01000001">
    <property type="protein sequence ID" value="GAL16541.1"/>
    <property type="molecule type" value="Genomic_DNA"/>
</dbReference>
<protein>
    <submittedName>
        <fullName evidence="5">Transcriptional regulator AraC family</fullName>
    </submittedName>
</protein>
<dbReference type="PROSITE" id="PS00041">
    <property type="entry name" value="HTH_ARAC_FAMILY_1"/>
    <property type="match status" value="1"/>
</dbReference>
<gene>
    <name evidence="5" type="ORF">JCM19235_5090</name>
</gene>
<evidence type="ECO:0000256" key="3">
    <source>
        <dbReference type="ARBA" id="ARBA00023163"/>
    </source>
</evidence>
<dbReference type="SUPFAM" id="SSF46689">
    <property type="entry name" value="Homeodomain-like"/>
    <property type="match status" value="2"/>
</dbReference>
<organism evidence="5 6">
    <name type="scientific">Vibrio maritimus</name>
    <dbReference type="NCBI Taxonomy" id="990268"/>
    <lineage>
        <taxon>Bacteria</taxon>
        <taxon>Pseudomonadati</taxon>
        <taxon>Pseudomonadota</taxon>
        <taxon>Gammaproteobacteria</taxon>
        <taxon>Vibrionales</taxon>
        <taxon>Vibrionaceae</taxon>
        <taxon>Vibrio</taxon>
    </lineage>
</organism>
<keyword evidence="2" id="KW-0238">DNA-binding</keyword>
<evidence type="ECO:0000313" key="5">
    <source>
        <dbReference type="EMBL" id="GAL16541.1"/>
    </source>
</evidence>
<evidence type="ECO:0000256" key="1">
    <source>
        <dbReference type="ARBA" id="ARBA00023015"/>
    </source>
</evidence>
<comment type="caution">
    <text evidence="5">The sequence shown here is derived from an EMBL/GenBank/DDBJ whole genome shotgun (WGS) entry which is preliminary data.</text>
</comment>
<dbReference type="STRING" id="990268.JCM19235_5090"/>
<dbReference type="Proteomes" id="UP000029228">
    <property type="component" value="Unassembled WGS sequence"/>
</dbReference>